<dbReference type="InterPro" id="IPR001362">
    <property type="entry name" value="Glyco_hydro_32"/>
</dbReference>
<evidence type="ECO:0000256" key="3">
    <source>
        <dbReference type="ARBA" id="ARBA00023295"/>
    </source>
</evidence>
<dbReference type="InterPro" id="IPR013189">
    <property type="entry name" value="Glyco_hydro_32_C"/>
</dbReference>
<dbReference type="SUPFAM" id="SSF49899">
    <property type="entry name" value="Concanavalin A-like lectins/glucanases"/>
    <property type="match status" value="2"/>
</dbReference>
<evidence type="ECO:0000256" key="1">
    <source>
        <dbReference type="ARBA" id="ARBA00009902"/>
    </source>
</evidence>
<feature type="region of interest" description="Disordered" evidence="4">
    <location>
        <begin position="708"/>
        <end position="760"/>
    </location>
</feature>
<accession>A0A9W6BMH2</accession>
<dbReference type="InterPro" id="IPR023296">
    <property type="entry name" value="Glyco_hydro_beta-prop_sf"/>
</dbReference>
<gene>
    <name evidence="7" type="primary">PLEST006857</name>
    <name evidence="7" type="ORF">PLESTB_000899400</name>
</gene>
<dbReference type="EMBL" id="BRXU01000011">
    <property type="protein sequence ID" value="GLC54723.1"/>
    <property type="molecule type" value="Genomic_DNA"/>
</dbReference>
<dbReference type="Pfam" id="PF00251">
    <property type="entry name" value="Glyco_hydro_32N"/>
    <property type="match status" value="2"/>
</dbReference>
<evidence type="ECO:0000256" key="4">
    <source>
        <dbReference type="SAM" id="MobiDB-lite"/>
    </source>
</evidence>
<dbReference type="Gene3D" id="2.60.120.560">
    <property type="entry name" value="Exo-inulinase, domain 1"/>
    <property type="match status" value="1"/>
</dbReference>
<evidence type="ECO:0000259" key="6">
    <source>
        <dbReference type="Pfam" id="PF08244"/>
    </source>
</evidence>
<feature type="region of interest" description="Disordered" evidence="4">
    <location>
        <begin position="882"/>
        <end position="916"/>
    </location>
</feature>
<dbReference type="OrthoDB" id="202537at2759"/>
<evidence type="ECO:0000313" key="8">
    <source>
        <dbReference type="Proteomes" id="UP001165080"/>
    </source>
</evidence>
<comment type="caution">
    <text evidence="7">The sequence shown here is derived from an EMBL/GenBank/DDBJ whole genome shotgun (WGS) entry which is preliminary data.</text>
</comment>
<dbReference type="InterPro" id="IPR018053">
    <property type="entry name" value="Glyco_hydro_32_AS"/>
</dbReference>
<feature type="domain" description="Glycosyl hydrolase family 32 N-terminal" evidence="5">
    <location>
        <begin position="12"/>
        <end position="237"/>
    </location>
</feature>
<dbReference type="CDD" id="cd08996">
    <property type="entry name" value="GH32_FFase"/>
    <property type="match status" value="1"/>
</dbReference>
<feature type="region of interest" description="Disordered" evidence="4">
    <location>
        <begin position="484"/>
        <end position="503"/>
    </location>
</feature>
<dbReference type="PANTHER" id="PTHR31953">
    <property type="entry name" value="BETA-FRUCTOFURANOSIDASE, INSOLUBLE ISOENZYME CWINV1-RELATED"/>
    <property type="match status" value="1"/>
</dbReference>
<dbReference type="InterPro" id="IPR013320">
    <property type="entry name" value="ConA-like_dom_sf"/>
</dbReference>
<feature type="compositionally biased region" description="Basic residues" evidence="4">
    <location>
        <begin position="889"/>
        <end position="904"/>
    </location>
</feature>
<dbReference type="SUPFAM" id="SSF75005">
    <property type="entry name" value="Arabinanase/levansucrase/invertase"/>
    <property type="match status" value="2"/>
</dbReference>
<sequence>MAAAHEPKPRFHIAPPQGWINDPNGPLFYKGYYHMFYQYVETGCSWSWGLLWGHAVSRDLITWQHLPPALAPTFGGFDGDGCFSGCTTLDEDGVPTILYTGVRLRSSDACGPLPPPECDLGTACIETQCIAFGDPADPKLTYWTKEEVPFLSLPPPNMNLTAWRDPYVIGRPGQDGQDCWTVMVGAGVKENGGTALVYRSPSLRGGSWSYVGELCRGRGDTGVIWECPVMLRLPRLPAPPQTMAPSLARPQQVQSPLQAPPPAALLNLPALPSPASPRPPIKPRPASATEPLFHFEPNAAALAAAADAADRWREDQGHGAVWPPPPPATAAALLSPRRAMVQVLPQAPMSPLRSPARWNLPALTALPHAPSPPAPRPPSARPPGTPPLAALPASPIMAAAMAAGVPANLYPSSAAATTTAPAAAGVAAGSDRARRMSPASPRLLQLLPGSTGRPLPTHGSPASPRPFPPRSPSSAISALLAGSPDRAAAAPPTPRAATIAPPSPPKLKAAAAVTLPLPSAADGAVAAPPPSVPSWQCFQTFFCVCPDDCNSMAVYYLGSYDADGSAFNLDDALGPFPLDLGDIFYAPNTLMDPEGRAVLWGWLQEKPRKVDTYDYAGCLSMPRLLFLEVEEEQPGGGKAVSGAGGAPRSVHLVQRPPPEIAKLRVPGSEWLAAGLLLEPGSTLPVPLGCGQHLELELSLLQLPQPLEPLSEGEAGATTDQDSPGPSPGLGPRPRPSPGGPSPGPSPSPLSPSPSPTRVWPAAAGAAAAGAAVGAGMNRGAGGSRCSGVLLHNWRSGAEGAAALLYHWDSGVLEVVFEAMDPATLTFSLAAPGARRVGGRLQRPPAPGNPLALRVFLDHSCLEVFTGDGEVLTARVYRGSSPSAPGYPGGHHHHHHAHYYHHHHSAPPGGSAASTPPPPLYGVGGAAAAGVELVSFGCSTEFLSVGAYEVGTIWAEDV</sequence>
<evidence type="ECO:0000259" key="5">
    <source>
        <dbReference type="Pfam" id="PF00251"/>
    </source>
</evidence>
<dbReference type="Proteomes" id="UP001165080">
    <property type="component" value="Unassembled WGS sequence"/>
</dbReference>
<dbReference type="SMART" id="SM00640">
    <property type="entry name" value="Glyco_32"/>
    <property type="match status" value="1"/>
</dbReference>
<feature type="compositionally biased region" description="Pro residues" evidence="4">
    <location>
        <begin position="724"/>
        <end position="754"/>
    </location>
</feature>
<feature type="domain" description="Glycosyl hydrolase family 32 N-terminal" evidence="5">
    <location>
        <begin position="541"/>
        <end position="629"/>
    </location>
</feature>
<name>A0A9W6BMH2_9CHLO</name>
<evidence type="ECO:0000256" key="2">
    <source>
        <dbReference type="ARBA" id="ARBA00022801"/>
    </source>
</evidence>
<feature type="domain" description="Glycosyl hydrolase family 32 C-terminal" evidence="6">
    <location>
        <begin position="848"/>
        <end position="879"/>
    </location>
</feature>
<proteinExistence type="inferred from homology"/>
<dbReference type="GO" id="GO:0005975">
    <property type="term" value="P:carbohydrate metabolic process"/>
    <property type="evidence" value="ECO:0007669"/>
    <property type="project" value="InterPro"/>
</dbReference>
<dbReference type="Pfam" id="PF08244">
    <property type="entry name" value="Glyco_hydro_32C"/>
    <property type="match status" value="1"/>
</dbReference>
<keyword evidence="2" id="KW-0378">Hydrolase</keyword>
<keyword evidence="8" id="KW-1185">Reference proteome</keyword>
<feature type="compositionally biased region" description="Pro residues" evidence="4">
    <location>
        <begin position="271"/>
        <end position="283"/>
    </location>
</feature>
<dbReference type="InterPro" id="IPR050551">
    <property type="entry name" value="Fructan_Metab_Enzymes"/>
</dbReference>
<feature type="region of interest" description="Disordered" evidence="4">
    <location>
        <begin position="363"/>
        <end position="389"/>
    </location>
</feature>
<feature type="region of interest" description="Disordered" evidence="4">
    <location>
        <begin position="242"/>
        <end position="289"/>
    </location>
</feature>
<feature type="compositionally biased region" description="Basic and acidic residues" evidence="4">
    <location>
        <begin position="308"/>
        <end position="317"/>
    </location>
</feature>
<keyword evidence="3" id="KW-0326">Glycosidase</keyword>
<comment type="similarity">
    <text evidence="1">Belongs to the glycosyl hydrolase 32 family.</text>
</comment>
<dbReference type="AlphaFoldDB" id="A0A9W6BMH2"/>
<dbReference type="PROSITE" id="PS00609">
    <property type="entry name" value="GLYCOSYL_HYDROL_F32"/>
    <property type="match status" value="1"/>
</dbReference>
<dbReference type="Gene3D" id="2.115.10.20">
    <property type="entry name" value="Glycosyl hydrolase domain, family 43"/>
    <property type="match status" value="2"/>
</dbReference>
<feature type="compositionally biased region" description="Pro residues" evidence="4">
    <location>
        <begin position="369"/>
        <end position="386"/>
    </location>
</feature>
<feature type="region of interest" description="Disordered" evidence="4">
    <location>
        <begin position="429"/>
        <end position="476"/>
    </location>
</feature>
<organism evidence="7 8">
    <name type="scientific">Pleodorina starrii</name>
    <dbReference type="NCBI Taxonomy" id="330485"/>
    <lineage>
        <taxon>Eukaryota</taxon>
        <taxon>Viridiplantae</taxon>
        <taxon>Chlorophyta</taxon>
        <taxon>core chlorophytes</taxon>
        <taxon>Chlorophyceae</taxon>
        <taxon>CS clade</taxon>
        <taxon>Chlamydomonadales</taxon>
        <taxon>Volvocaceae</taxon>
        <taxon>Pleodorina</taxon>
    </lineage>
</organism>
<dbReference type="GO" id="GO:0004553">
    <property type="term" value="F:hydrolase activity, hydrolyzing O-glycosyl compounds"/>
    <property type="evidence" value="ECO:0007669"/>
    <property type="project" value="InterPro"/>
</dbReference>
<protein>
    <submittedName>
        <fullName evidence="7">Uncharacterized protein</fullName>
    </submittedName>
</protein>
<dbReference type="InterPro" id="IPR013148">
    <property type="entry name" value="Glyco_hydro_32_N"/>
</dbReference>
<evidence type="ECO:0000313" key="7">
    <source>
        <dbReference type="EMBL" id="GLC54723.1"/>
    </source>
</evidence>
<feature type="region of interest" description="Disordered" evidence="4">
    <location>
        <begin position="304"/>
        <end position="330"/>
    </location>
</feature>
<reference evidence="7 8" key="1">
    <citation type="journal article" date="2023" name="Commun. Biol.">
        <title>Reorganization of the ancestral sex-determining regions during the evolution of trioecy in Pleodorina starrii.</title>
        <authorList>
            <person name="Takahashi K."/>
            <person name="Suzuki S."/>
            <person name="Kawai-Toyooka H."/>
            <person name="Yamamoto K."/>
            <person name="Hamaji T."/>
            <person name="Ootsuki R."/>
            <person name="Yamaguchi H."/>
            <person name="Kawachi M."/>
            <person name="Higashiyama T."/>
            <person name="Nozaki H."/>
        </authorList>
    </citation>
    <scope>NUCLEOTIDE SEQUENCE [LARGE SCALE GENOMIC DNA]</scope>
    <source>
        <strain evidence="7 8">NIES-4479</strain>
    </source>
</reference>